<keyword evidence="3" id="KW-0539">Nucleus</keyword>
<evidence type="ECO:0000313" key="6">
    <source>
        <dbReference type="EMBL" id="TGO40849.1"/>
    </source>
</evidence>
<gene>
    <name evidence="6" type="ORF">BHYA_0030g00150</name>
</gene>
<reference evidence="6 7" key="1">
    <citation type="submission" date="2017-12" db="EMBL/GenBank/DDBJ databases">
        <title>Comparative genomics of Botrytis spp.</title>
        <authorList>
            <person name="Valero-Jimenez C.A."/>
            <person name="Tapia P."/>
            <person name="Veloso J."/>
            <person name="Silva-Moreno E."/>
            <person name="Staats M."/>
            <person name="Valdes J.H."/>
            <person name="Van Kan J.A.L."/>
        </authorList>
    </citation>
    <scope>NUCLEOTIDE SEQUENCE [LARGE SCALE GENOMIC DNA]</scope>
    <source>
        <strain evidence="6 7">Bh0001</strain>
    </source>
</reference>
<dbReference type="PANTHER" id="PTHR47424:SF4">
    <property type="entry name" value="ZN(II)2CYS6 TRANSCRIPTION FACTOR (EUROFUNG)"/>
    <property type="match status" value="1"/>
</dbReference>
<keyword evidence="2" id="KW-0804">Transcription</keyword>
<evidence type="ECO:0000313" key="7">
    <source>
        <dbReference type="Proteomes" id="UP000297814"/>
    </source>
</evidence>
<comment type="caution">
    <text evidence="6">The sequence shown here is derived from an EMBL/GenBank/DDBJ whole genome shotgun (WGS) entry which is preliminary data.</text>
</comment>
<dbReference type="AlphaFoldDB" id="A0A4Z1GYF9"/>
<dbReference type="InterPro" id="IPR036864">
    <property type="entry name" value="Zn2-C6_fun-type_DNA-bd_sf"/>
</dbReference>
<dbReference type="PANTHER" id="PTHR47424">
    <property type="entry name" value="REGULATORY PROTEIN GAL4"/>
    <property type="match status" value="1"/>
</dbReference>
<feature type="compositionally biased region" description="Polar residues" evidence="4">
    <location>
        <begin position="120"/>
        <end position="136"/>
    </location>
</feature>
<keyword evidence="1" id="KW-0805">Transcription regulation</keyword>
<dbReference type="InterPro" id="IPR007219">
    <property type="entry name" value="XnlR_reg_dom"/>
</dbReference>
<dbReference type="GO" id="GO:0008270">
    <property type="term" value="F:zinc ion binding"/>
    <property type="evidence" value="ECO:0007669"/>
    <property type="project" value="InterPro"/>
</dbReference>
<dbReference type="SMART" id="SM00906">
    <property type="entry name" value="Fungal_trans"/>
    <property type="match status" value="1"/>
</dbReference>
<proteinExistence type="predicted"/>
<evidence type="ECO:0000256" key="2">
    <source>
        <dbReference type="ARBA" id="ARBA00023163"/>
    </source>
</evidence>
<dbReference type="GO" id="GO:0000978">
    <property type="term" value="F:RNA polymerase II cis-regulatory region sequence-specific DNA binding"/>
    <property type="evidence" value="ECO:0007669"/>
    <property type="project" value="TreeGrafter"/>
</dbReference>
<accession>A0A4Z1GYF9</accession>
<dbReference type="Gene3D" id="4.10.240.10">
    <property type="entry name" value="Zn(2)-C6 fungal-type DNA-binding domain"/>
    <property type="match status" value="1"/>
</dbReference>
<dbReference type="GO" id="GO:0006351">
    <property type="term" value="P:DNA-templated transcription"/>
    <property type="evidence" value="ECO:0007669"/>
    <property type="project" value="InterPro"/>
</dbReference>
<name>A0A4Z1GYF9_9HELO</name>
<evidence type="ECO:0000256" key="3">
    <source>
        <dbReference type="ARBA" id="ARBA00023242"/>
    </source>
</evidence>
<sequence>MTFTKFSRQVKCDGHQPVCGPCGKRSKSVSCIWAMDFSRTPSASADYIRRLEDQIKLLEARNSQGSQTSPSCNPSSNSASEDLSVETVSSHRATTSASPTSATWLSTVSWEEYPSMNPPEMSTNQWQSSSAPTTSPGLVPSFQELSKSIDTVCTSSNYLSHNIVVDHNHRTSVIEKLFAQSFMQEVEKVVTEKIGEASTHASNILSFDLNISSSRIPTHESQQIDLDYTLPTREQADSLIKSYFENVHILYPFLDKLEFRKEYEKIWSRDNYKSDQESLICLINSVFAISSRQTRTSVSNHENMAAIFCRRAQGFLNIQECSVRSVQSYLLLALYFQNMGESRTCWLYVGNAIRTGQMLELHLPETSERIVKTQARNSLRKAWHACVIMDGEISMLYGRPSMIDPQAAATIPVPLIVEEDDYQPRYNEEDTIGRSQAHTADFYKSCIELYNIFYAILLDLRHGKSDRNLKKGRCTSENVSSAGTTAAILNLQERLSNWERDNPEHLRIEQHPKYNDLNAVSTRRTVFLHQSFPRYLHIQLLLLAPVLQQLIGTEFQKKTERIRLGSLLSHRISLQCAIVCVKTAQEAIDTVHFRETSGSNEFSPWWCNVIFLYKSATVLIAGGLCPSVVAEVAEASIHESFYKATAILRQYTTFNSLVLRLVTVLDILFQIVPQEFSRLKKASERVDAEARPPSPDDDSSAATFQYWCPIKPLRHAASAHQDAF</sequence>
<evidence type="ECO:0000259" key="5">
    <source>
        <dbReference type="SMART" id="SM00906"/>
    </source>
</evidence>
<feature type="region of interest" description="Disordered" evidence="4">
    <location>
        <begin position="115"/>
        <end position="138"/>
    </location>
</feature>
<dbReference type="Proteomes" id="UP000297814">
    <property type="component" value="Unassembled WGS sequence"/>
</dbReference>
<dbReference type="EMBL" id="PQXK01000030">
    <property type="protein sequence ID" value="TGO40849.1"/>
    <property type="molecule type" value="Genomic_DNA"/>
</dbReference>
<dbReference type="Pfam" id="PF04082">
    <property type="entry name" value="Fungal_trans"/>
    <property type="match status" value="1"/>
</dbReference>
<feature type="compositionally biased region" description="Low complexity" evidence="4">
    <location>
        <begin position="66"/>
        <end position="80"/>
    </location>
</feature>
<dbReference type="GO" id="GO:0000435">
    <property type="term" value="P:positive regulation of transcription from RNA polymerase II promoter by galactose"/>
    <property type="evidence" value="ECO:0007669"/>
    <property type="project" value="TreeGrafter"/>
</dbReference>
<evidence type="ECO:0000256" key="4">
    <source>
        <dbReference type="SAM" id="MobiDB-lite"/>
    </source>
</evidence>
<protein>
    <recommendedName>
        <fullName evidence="5">Xylanolytic transcriptional activator regulatory domain-containing protein</fullName>
    </recommendedName>
</protein>
<evidence type="ECO:0000256" key="1">
    <source>
        <dbReference type="ARBA" id="ARBA00023015"/>
    </source>
</evidence>
<organism evidence="6 7">
    <name type="scientific">Botrytis hyacinthi</name>
    <dbReference type="NCBI Taxonomy" id="278943"/>
    <lineage>
        <taxon>Eukaryota</taxon>
        <taxon>Fungi</taxon>
        <taxon>Dikarya</taxon>
        <taxon>Ascomycota</taxon>
        <taxon>Pezizomycotina</taxon>
        <taxon>Leotiomycetes</taxon>
        <taxon>Helotiales</taxon>
        <taxon>Sclerotiniaceae</taxon>
        <taxon>Botrytis</taxon>
    </lineage>
</organism>
<feature type="region of interest" description="Disordered" evidence="4">
    <location>
        <begin position="61"/>
        <end position="96"/>
    </location>
</feature>
<dbReference type="GO" id="GO:0000981">
    <property type="term" value="F:DNA-binding transcription factor activity, RNA polymerase II-specific"/>
    <property type="evidence" value="ECO:0007669"/>
    <property type="project" value="InterPro"/>
</dbReference>
<dbReference type="CDD" id="cd12148">
    <property type="entry name" value="fungal_TF_MHR"/>
    <property type="match status" value="1"/>
</dbReference>
<feature type="domain" description="Xylanolytic transcriptional activator regulatory" evidence="5">
    <location>
        <begin position="345"/>
        <end position="420"/>
    </location>
</feature>
<dbReference type="InterPro" id="IPR051127">
    <property type="entry name" value="Fungal_SecMet_Regulators"/>
</dbReference>
<dbReference type="GO" id="GO:0005634">
    <property type="term" value="C:nucleus"/>
    <property type="evidence" value="ECO:0007669"/>
    <property type="project" value="TreeGrafter"/>
</dbReference>
<keyword evidence="7" id="KW-1185">Reference proteome</keyword>